<name>A0ACB7PQH9_9PEZI</name>
<sequence length="326" mass="35461">MAKACTTYLSFEVFQTGPYLTETEFEERLQTYQPYDYAARFWGHHAREAESQDRSVLEFLQSQVKTKASCQALLTTRGSGGVPARITGLHLAAYFGLKKIVSTLVNKYGRDPEDGRKWTPLSWAAQNGREAVVKLLLGAGANRTSSDKSGLTPLSWATRGNHEAVVQLLLGNDDIDPGPANNSDAPQPSAGKVERALVLPPVDEGVCLEPVDSQDQTSLVVPYPRTYCVRDSLDSNGQIALYRAVAEGDEAMIKVLLHPLADQMVDNAGQTPLAVALQNSHKGAARLLLGRSWEAADKLLSELAASKLSDMERRLFKAIHPSVAGM</sequence>
<dbReference type="EMBL" id="JAGIZQ010000001">
    <property type="protein sequence ID" value="KAH6649556.1"/>
    <property type="molecule type" value="Genomic_DNA"/>
</dbReference>
<proteinExistence type="predicted"/>
<organism evidence="1 2">
    <name type="scientific">Chaetomium tenue</name>
    <dbReference type="NCBI Taxonomy" id="1854479"/>
    <lineage>
        <taxon>Eukaryota</taxon>
        <taxon>Fungi</taxon>
        <taxon>Dikarya</taxon>
        <taxon>Ascomycota</taxon>
        <taxon>Pezizomycotina</taxon>
        <taxon>Sordariomycetes</taxon>
        <taxon>Sordariomycetidae</taxon>
        <taxon>Sordariales</taxon>
        <taxon>Chaetomiaceae</taxon>
        <taxon>Chaetomium</taxon>
    </lineage>
</organism>
<protein>
    <submittedName>
        <fullName evidence="1">Ankyrin repeat-containing domain protein</fullName>
    </submittedName>
</protein>
<dbReference type="Proteomes" id="UP000724584">
    <property type="component" value="Unassembled WGS sequence"/>
</dbReference>
<comment type="caution">
    <text evidence="1">The sequence shown here is derived from an EMBL/GenBank/DDBJ whole genome shotgun (WGS) entry which is preliminary data.</text>
</comment>
<reference evidence="1 2" key="1">
    <citation type="journal article" date="2021" name="Nat. Commun.">
        <title>Genetic determinants of endophytism in the Arabidopsis root mycobiome.</title>
        <authorList>
            <person name="Mesny F."/>
            <person name="Miyauchi S."/>
            <person name="Thiergart T."/>
            <person name="Pickel B."/>
            <person name="Atanasova L."/>
            <person name="Karlsson M."/>
            <person name="Huettel B."/>
            <person name="Barry K.W."/>
            <person name="Haridas S."/>
            <person name="Chen C."/>
            <person name="Bauer D."/>
            <person name="Andreopoulos W."/>
            <person name="Pangilinan J."/>
            <person name="LaButti K."/>
            <person name="Riley R."/>
            <person name="Lipzen A."/>
            <person name="Clum A."/>
            <person name="Drula E."/>
            <person name="Henrissat B."/>
            <person name="Kohler A."/>
            <person name="Grigoriev I.V."/>
            <person name="Martin F.M."/>
            <person name="Hacquard S."/>
        </authorList>
    </citation>
    <scope>NUCLEOTIDE SEQUENCE [LARGE SCALE GENOMIC DNA]</scope>
    <source>
        <strain evidence="1 2">MPI-SDFR-AT-0079</strain>
    </source>
</reference>
<evidence type="ECO:0000313" key="2">
    <source>
        <dbReference type="Proteomes" id="UP000724584"/>
    </source>
</evidence>
<evidence type="ECO:0000313" key="1">
    <source>
        <dbReference type="EMBL" id="KAH6649556.1"/>
    </source>
</evidence>
<keyword evidence="2" id="KW-1185">Reference proteome</keyword>
<accession>A0ACB7PQH9</accession>
<gene>
    <name evidence="1" type="ORF">F5144DRAFT_8648</name>
</gene>